<reference evidence="13" key="1">
    <citation type="submission" date="2016-05" db="EMBL/GenBank/DDBJ databases">
        <title>Comparative genomics of biotechnologically important yeasts.</title>
        <authorList>
            <consortium name="DOE Joint Genome Institute"/>
            <person name="Riley R."/>
            <person name="Haridas S."/>
            <person name="Wolfe K.H."/>
            <person name="Lopes M.R."/>
            <person name="Hittinger C.T."/>
            <person name="Goker M."/>
            <person name="Salamov A."/>
            <person name="Wisecaver J."/>
            <person name="Long T.M."/>
            <person name="Aerts A.L."/>
            <person name="Barry K."/>
            <person name="Choi C."/>
            <person name="Clum A."/>
            <person name="Coughlan A.Y."/>
            <person name="Deshpande S."/>
            <person name="Douglass A.P."/>
            <person name="Hanson S.J."/>
            <person name="Klenk H.-P."/>
            <person name="Labutti K."/>
            <person name="Lapidus A."/>
            <person name="Lindquist E."/>
            <person name="Lipzen A."/>
            <person name="Meier-Kolthoff J.P."/>
            <person name="Ohm R.A."/>
            <person name="Otillar R.P."/>
            <person name="Pangilinan J."/>
            <person name="Peng Y."/>
            <person name="Rokas A."/>
            <person name="Rosa C.A."/>
            <person name="Scheuner C."/>
            <person name="Sibirny A.A."/>
            <person name="Slot J.C."/>
            <person name="Stielow J.B."/>
            <person name="Sun H."/>
            <person name="Kurtzman C.P."/>
            <person name="Blackwell M."/>
            <person name="Grigoriev I.V."/>
            <person name="Jeffries T.W."/>
        </authorList>
    </citation>
    <scope>NUCLEOTIDE SEQUENCE [LARGE SCALE GENOMIC DNA]</scope>
    <source>
        <strain evidence="13">DSM 1968</strain>
    </source>
</reference>
<keyword evidence="13" id="KW-1185">Reference proteome</keyword>
<dbReference type="STRING" id="1344418.A0A1D2VQ55"/>
<dbReference type="GO" id="GO:0005743">
    <property type="term" value="C:mitochondrial inner membrane"/>
    <property type="evidence" value="ECO:0007669"/>
    <property type="project" value="UniProtKB-SubCell"/>
</dbReference>
<dbReference type="EMBL" id="KV454475">
    <property type="protein sequence ID" value="ODV63738.1"/>
    <property type="molecule type" value="Genomic_DNA"/>
</dbReference>
<dbReference type="Proteomes" id="UP000095038">
    <property type="component" value="Unassembled WGS sequence"/>
</dbReference>
<dbReference type="Gene3D" id="1.50.40.10">
    <property type="entry name" value="Mitochondrial carrier domain"/>
    <property type="match status" value="1"/>
</dbReference>
<feature type="repeat" description="Solcar" evidence="10">
    <location>
        <begin position="38"/>
        <end position="129"/>
    </location>
</feature>
<protein>
    <submittedName>
        <fullName evidence="12">Mitochondrial carrier</fullName>
    </submittedName>
</protein>
<keyword evidence="9 10" id="KW-0472">Membrane</keyword>
<evidence type="ECO:0000256" key="11">
    <source>
        <dbReference type="RuleBase" id="RU000488"/>
    </source>
</evidence>
<dbReference type="InterPro" id="IPR002067">
    <property type="entry name" value="MCP"/>
</dbReference>
<dbReference type="FunFam" id="1.50.40.10:FF:000151">
    <property type="entry name" value="LEU5p Mitochondrial carrier protein"/>
    <property type="match status" value="1"/>
</dbReference>
<feature type="repeat" description="Solcar" evidence="10">
    <location>
        <begin position="305"/>
        <end position="394"/>
    </location>
</feature>
<comment type="subcellular location">
    <subcellularLocation>
        <location evidence="1">Mitochondrion inner membrane</location>
        <topology evidence="1">Multi-pass membrane protein</topology>
    </subcellularLocation>
</comment>
<dbReference type="PRINTS" id="PR00926">
    <property type="entry name" value="MITOCARRIER"/>
</dbReference>
<evidence type="ECO:0000256" key="7">
    <source>
        <dbReference type="ARBA" id="ARBA00022989"/>
    </source>
</evidence>
<keyword evidence="8" id="KW-0496">Mitochondrion</keyword>
<dbReference type="SUPFAM" id="SSF103506">
    <property type="entry name" value="Mitochondrial carrier"/>
    <property type="match status" value="1"/>
</dbReference>
<gene>
    <name evidence="12" type="ORF">ASCRUDRAFT_5681</name>
</gene>
<keyword evidence="5" id="KW-0677">Repeat</keyword>
<dbReference type="GeneID" id="30964827"/>
<evidence type="ECO:0000256" key="4">
    <source>
        <dbReference type="ARBA" id="ARBA00022692"/>
    </source>
</evidence>
<accession>A0A1D2VQ55</accession>
<dbReference type="PROSITE" id="PS50920">
    <property type="entry name" value="SOLCAR"/>
    <property type="match status" value="3"/>
</dbReference>
<dbReference type="AlphaFoldDB" id="A0A1D2VQ55"/>
<organism evidence="12 13">
    <name type="scientific">Ascoidea rubescens DSM 1968</name>
    <dbReference type="NCBI Taxonomy" id="1344418"/>
    <lineage>
        <taxon>Eukaryota</taxon>
        <taxon>Fungi</taxon>
        <taxon>Dikarya</taxon>
        <taxon>Ascomycota</taxon>
        <taxon>Saccharomycotina</taxon>
        <taxon>Saccharomycetes</taxon>
        <taxon>Ascoideaceae</taxon>
        <taxon>Ascoidea</taxon>
    </lineage>
</organism>
<evidence type="ECO:0000256" key="1">
    <source>
        <dbReference type="ARBA" id="ARBA00004448"/>
    </source>
</evidence>
<dbReference type="InterPro" id="IPR023395">
    <property type="entry name" value="MCP_dom_sf"/>
</dbReference>
<evidence type="ECO:0000256" key="8">
    <source>
        <dbReference type="ARBA" id="ARBA00023128"/>
    </source>
</evidence>
<sequence>MSDLIPSTPVNPSNLTQNDIIKTKLSKTNKIKDKNSLEYVYKTAIAGGISGSCAKTIIAPLDRVKILFQTANPEYKQFSGSFFGLFKASNKIYFNDGLIGFFQGHSATLLRIFPYAAIKWVFYEQIRNILIPNDNYETNIRRLLSGSLSGMISVFATYPLDLLRVRLAFETKKIHYNPSQNQIDPINQLNQIGFKNNHRLISTVKLILKEHPPLATSHNPFLKLFNVILPNQLACLSNFYRGFTPTILGMIPYAGVSFWTYDLCHDIFRSHLFAPYTVQNPVMKNIENKIEEEKLIYPHYEKKPLKSWAQLLAGGLAGLASQTAAYPLEVIRRRMQVGAITTSNGEFMTIKQTAKLIWHGSGIKGFYVGLSIGYLKVTPMVACSFLVYEKCKMFFGL</sequence>
<evidence type="ECO:0000256" key="6">
    <source>
        <dbReference type="ARBA" id="ARBA00022792"/>
    </source>
</evidence>
<dbReference type="FunCoup" id="A0A1D2VQ55">
    <property type="interactions" value="222"/>
</dbReference>
<keyword evidence="7" id="KW-1133">Transmembrane helix</keyword>
<dbReference type="Pfam" id="PF00153">
    <property type="entry name" value="Mito_carr"/>
    <property type="match status" value="4"/>
</dbReference>
<dbReference type="GO" id="GO:0015228">
    <property type="term" value="F:coenzyme A transmembrane transporter activity"/>
    <property type="evidence" value="ECO:0007669"/>
    <property type="project" value="EnsemblFungi"/>
</dbReference>
<dbReference type="InParanoid" id="A0A1D2VQ55"/>
<proteinExistence type="inferred from homology"/>
<dbReference type="PANTHER" id="PTHR24089">
    <property type="entry name" value="SOLUTE CARRIER FAMILY 25"/>
    <property type="match status" value="1"/>
</dbReference>
<comment type="similarity">
    <text evidence="2 11">Belongs to the mitochondrial carrier (TC 2.A.29) family.</text>
</comment>
<dbReference type="RefSeq" id="XP_020050045.1">
    <property type="nucleotide sequence ID" value="XM_020191191.1"/>
</dbReference>
<dbReference type="InterPro" id="IPR018108">
    <property type="entry name" value="MCP_transmembrane"/>
</dbReference>
<dbReference type="OrthoDB" id="270584at2759"/>
<keyword evidence="4 10" id="KW-0812">Transmembrane</keyword>
<keyword evidence="3 11" id="KW-0813">Transport</keyword>
<evidence type="ECO:0000313" key="12">
    <source>
        <dbReference type="EMBL" id="ODV63738.1"/>
    </source>
</evidence>
<evidence type="ECO:0000256" key="2">
    <source>
        <dbReference type="ARBA" id="ARBA00006375"/>
    </source>
</evidence>
<feature type="repeat" description="Solcar" evidence="10">
    <location>
        <begin position="137"/>
        <end position="267"/>
    </location>
</feature>
<evidence type="ECO:0000313" key="13">
    <source>
        <dbReference type="Proteomes" id="UP000095038"/>
    </source>
</evidence>
<evidence type="ECO:0000256" key="10">
    <source>
        <dbReference type="PROSITE-ProRule" id="PRU00282"/>
    </source>
</evidence>
<evidence type="ECO:0000256" key="5">
    <source>
        <dbReference type="ARBA" id="ARBA00022737"/>
    </source>
</evidence>
<name>A0A1D2VQ55_9ASCO</name>
<evidence type="ECO:0000256" key="3">
    <source>
        <dbReference type="ARBA" id="ARBA00022448"/>
    </source>
</evidence>
<evidence type="ECO:0000256" key="9">
    <source>
        <dbReference type="ARBA" id="ARBA00023136"/>
    </source>
</evidence>
<keyword evidence="6" id="KW-0999">Mitochondrion inner membrane</keyword>